<protein>
    <recommendedName>
        <fullName evidence="1">DUF4283 domain-containing protein</fullName>
    </recommendedName>
</protein>
<dbReference type="InterPro" id="IPR025558">
    <property type="entry name" value="DUF4283"/>
</dbReference>
<accession>A0A7J7MQ52</accession>
<reference evidence="2 3" key="1">
    <citation type="journal article" date="2020" name="IScience">
        <title>Genome Sequencing of the Endangered Kingdonia uniflora (Circaeasteraceae, Ranunculales) Reveals Potential Mechanisms of Evolutionary Specialization.</title>
        <authorList>
            <person name="Sun Y."/>
            <person name="Deng T."/>
            <person name="Zhang A."/>
            <person name="Moore M.J."/>
            <person name="Landis J.B."/>
            <person name="Lin N."/>
            <person name="Zhang H."/>
            <person name="Zhang X."/>
            <person name="Huang J."/>
            <person name="Zhang X."/>
            <person name="Sun H."/>
            <person name="Wang H."/>
        </authorList>
    </citation>
    <scope>NUCLEOTIDE SEQUENCE [LARGE SCALE GENOMIC DNA]</scope>
    <source>
        <strain evidence="2">TB1705</strain>
        <tissue evidence="2">Leaf</tissue>
    </source>
</reference>
<gene>
    <name evidence="2" type="ORF">GIB67_041520</name>
</gene>
<dbReference type="PANTHER" id="PTHR31286:SF99">
    <property type="entry name" value="DUF4283 DOMAIN-CONTAINING PROTEIN"/>
    <property type="match status" value="1"/>
</dbReference>
<evidence type="ECO:0000259" key="1">
    <source>
        <dbReference type="Pfam" id="PF14111"/>
    </source>
</evidence>
<dbReference type="InterPro" id="IPR040256">
    <property type="entry name" value="At4g02000-like"/>
</dbReference>
<evidence type="ECO:0000313" key="3">
    <source>
        <dbReference type="Proteomes" id="UP000541444"/>
    </source>
</evidence>
<proteinExistence type="predicted"/>
<dbReference type="OrthoDB" id="1002340at2759"/>
<dbReference type="Pfam" id="PF14111">
    <property type="entry name" value="DUF4283"/>
    <property type="match status" value="1"/>
</dbReference>
<dbReference type="AlphaFoldDB" id="A0A7J7MQ52"/>
<dbReference type="Proteomes" id="UP000541444">
    <property type="component" value="Unassembled WGS sequence"/>
</dbReference>
<organism evidence="2 3">
    <name type="scientific">Kingdonia uniflora</name>
    <dbReference type="NCBI Taxonomy" id="39325"/>
    <lineage>
        <taxon>Eukaryota</taxon>
        <taxon>Viridiplantae</taxon>
        <taxon>Streptophyta</taxon>
        <taxon>Embryophyta</taxon>
        <taxon>Tracheophyta</taxon>
        <taxon>Spermatophyta</taxon>
        <taxon>Magnoliopsida</taxon>
        <taxon>Ranunculales</taxon>
        <taxon>Circaeasteraceae</taxon>
        <taxon>Kingdonia</taxon>
    </lineage>
</organism>
<dbReference type="PANTHER" id="PTHR31286">
    <property type="entry name" value="GLYCINE-RICH CELL WALL STRUCTURAL PROTEIN 1.8-LIKE"/>
    <property type="match status" value="1"/>
</dbReference>
<comment type="caution">
    <text evidence="2">The sequence shown here is derived from an EMBL/GenBank/DDBJ whole genome shotgun (WGS) entry which is preliminary data.</text>
</comment>
<keyword evidence="3" id="KW-1185">Reference proteome</keyword>
<sequence>MLLPFPALISSSQVDVTSTALPFAIPSFVSIASKKVKPALEEFKPETRILSKDGMPVISFSPSNLNKAAAAFNTTLIMSFLAGKPQFDDITRIIESNWGLLKVPKVVVLDFKHIMVRMTSEKDVTRVLSRESRQIKGFFLRLARWTIDFDPNKDSPFAPLWVQFLGLKLYLQNNGIVKEMTGLIGKYLITDTPMLSLSRPSTARVCVKVNLTKDLPTKAGLALTKSSIVE</sequence>
<evidence type="ECO:0000313" key="2">
    <source>
        <dbReference type="EMBL" id="KAF6157059.1"/>
    </source>
</evidence>
<name>A0A7J7MQ52_9MAGN</name>
<feature type="domain" description="DUF4283" evidence="1">
    <location>
        <begin position="70"/>
        <end position="152"/>
    </location>
</feature>
<dbReference type="EMBL" id="JACGCM010001281">
    <property type="protein sequence ID" value="KAF6157059.1"/>
    <property type="molecule type" value="Genomic_DNA"/>
</dbReference>